<protein>
    <submittedName>
        <fullName evidence="1">Uncharacterized protein</fullName>
    </submittedName>
</protein>
<name>N1PPR9_DOTSN</name>
<dbReference type="EMBL" id="KB446539">
    <property type="protein sequence ID" value="EME44375.1"/>
    <property type="molecule type" value="Genomic_DNA"/>
</dbReference>
<reference evidence="2" key="1">
    <citation type="journal article" date="2012" name="PLoS Genet.">
        <title>The genomes of the fungal plant pathogens Cladosporium fulvum and Dothistroma septosporum reveal adaptation to different hosts and lifestyles but also signatures of common ancestry.</title>
        <authorList>
            <person name="de Wit P.J.G.M."/>
            <person name="van der Burgt A."/>
            <person name="Oekmen B."/>
            <person name="Stergiopoulos I."/>
            <person name="Abd-Elsalam K.A."/>
            <person name="Aerts A.L."/>
            <person name="Bahkali A.H."/>
            <person name="Beenen H.G."/>
            <person name="Chettri P."/>
            <person name="Cox M.P."/>
            <person name="Datema E."/>
            <person name="de Vries R.P."/>
            <person name="Dhillon B."/>
            <person name="Ganley A.R."/>
            <person name="Griffiths S.A."/>
            <person name="Guo Y."/>
            <person name="Hamelin R.C."/>
            <person name="Henrissat B."/>
            <person name="Kabir M.S."/>
            <person name="Jashni M.K."/>
            <person name="Kema G."/>
            <person name="Klaubauf S."/>
            <person name="Lapidus A."/>
            <person name="Levasseur A."/>
            <person name="Lindquist E."/>
            <person name="Mehrabi R."/>
            <person name="Ohm R.A."/>
            <person name="Owen T.J."/>
            <person name="Salamov A."/>
            <person name="Schwelm A."/>
            <person name="Schijlen E."/>
            <person name="Sun H."/>
            <person name="van den Burg H.A."/>
            <person name="van Ham R.C.H.J."/>
            <person name="Zhang S."/>
            <person name="Goodwin S.B."/>
            <person name="Grigoriev I.V."/>
            <person name="Collemare J."/>
            <person name="Bradshaw R.E."/>
        </authorList>
    </citation>
    <scope>NUCLEOTIDE SEQUENCE [LARGE SCALE GENOMIC DNA]</scope>
    <source>
        <strain evidence="2">NZE10 / CBS 128990</strain>
    </source>
</reference>
<accession>N1PPR9</accession>
<dbReference type="Proteomes" id="UP000016933">
    <property type="component" value="Unassembled WGS sequence"/>
</dbReference>
<dbReference type="AlphaFoldDB" id="N1PPR9"/>
<evidence type="ECO:0000313" key="1">
    <source>
        <dbReference type="EMBL" id="EME44375.1"/>
    </source>
</evidence>
<reference evidence="1 2" key="2">
    <citation type="journal article" date="2012" name="PLoS Pathog.">
        <title>Diverse lifestyles and strategies of plant pathogenesis encoded in the genomes of eighteen Dothideomycetes fungi.</title>
        <authorList>
            <person name="Ohm R.A."/>
            <person name="Feau N."/>
            <person name="Henrissat B."/>
            <person name="Schoch C.L."/>
            <person name="Horwitz B.A."/>
            <person name="Barry K.W."/>
            <person name="Condon B.J."/>
            <person name="Copeland A.C."/>
            <person name="Dhillon B."/>
            <person name="Glaser F."/>
            <person name="Hesse C.N."/>
            <person name="Kosti I."/>
            <person name="LaButti K."/>
            <person name="Lindquist E.A."/>
            <person name="Lucas S."/>
            <person name="Salamov A.A."/>
            <person name="Bradshaw R.E."/>
            <person name="Ciuffetti L."/>
            <person name="Hamelin R.C."/>
            <person name="Kema G.H.J."/>
            <person name="Lawrence C."/>
            <person name="Scott J.A."/>
            <person name="Spatafora J.W."/>
            <person name="Turgeon B.G."/>
            <person name="de Wit P.J.G.M."/>
            <person name="Zhong S."/>
            <person name="Goodwin S.B."/>
            <person name="Grigoriev I.V."/>
        </authorList>
    </citation>
    <scope>NUCLEOTIDE SEQUENCE [LARGE SCALE GENOMIC DNA]</scope>
    <source>
        <strain evidence="2">NZE10 / CBS 128990</strain>
    </source>
</reference>
<evidence type="ECO:0000313" key="2">
    <source>
        <dbReference type="Proteomes" id="UP000016933"/>
    </source>
</evidence>
<gene>
    <name evidence="1" type="ORF">DOTSEDRAFT_53498</name>
</gene>
<organism evidence="1 2">
    <name type="scientific">Dothistroma septosporum (strain NZE10 / CBS 128990)</name>
    <name type="common">Red band needle blight fungus</name>
    <name type="synonym">Mycosphaerella pini</name>
    <dbReference type="NCBI Taxonomy" id="675120"/>
    <lineage>
        <taxon>Eukaryota</taxon>
        <taxon>Fungi</taxon>
        <taxon>Dikarya</taxon>
        <taxon>Ascomycota</taxon>
        <taxon>Pezizomycotina</taxon>
        <taxon>Dothideomycetes</taxon>
        <taxon>Dothideomycetidae</taxon>
        <taxon>Mycosphaerellales</taxon>
        <taxon>Mycosphaerellaceae</taxon>
        <taxon>Dothistroma</taxon>
    </lineage>
</organism>
<dbReference type="HOGENOM" id="CLU_1415131_0_0_1"/>
<keyword evidence="2" id="KW-1185">Reference proteome</keyword>
<sequence>MGRVHRRGGRAFVMGMDMIVRNGTCVWRDGRRRRSTPWSLQIEGRAICRQQGRLCSWAALTRSSAMLQWISKSESDPGLSCKSSKLRSRDIRELHICPRSLPLPLLRFLSLTHTIPLTTPLQILRARSRTVNVPVKLHLHRHGNSRGLQIQRRDPSFKCNTSSRNTSSLNRLSSITRRIRWTARFDGATYER</sequence>
<proteinExistence type="predicted"/>